<evidence type="ECO:0000256" key="5">
    <source>
        <dbReference type="ARBA" id="ARBA00022692"/>
    </source>
</evidence>
<dbReference type="PANTHER" id="PTHR38674:SF1">
    <property type="entry name" value="ALKANE 1-MONOOXYGENASE 1"/>
    <property type="match status" value="1"/>
</dbReference>
<dbReference type="EMBL" id="KT935509">
    <property type="protein sequence ID" value="ALP69153.1"/>
    <property type="molecule type" value="Genomic_DNA"/>
</dbReference>
<keyword evidence="3" id="KW-1003">Cell membrane</keyword>
<dbReference type="GO" id="GO:0005886">
    <property type="term" value="C:plasma membrane"/>
    <property type="evidence" value="ECO:0007669"/>
    <property type="project" value="UniProtKB-SubCell"/>
</dbReference>
<reference evidence="14" key="1">
    <citation type="journal article" date="2016" name="Gene">
        <title>Functional redundancy in phenol and toluene degradation in Pseudomonas stutzeri strains isolated from the Baltic Sea.</title>
        <authorList>
            <person name="Heinaru E."/>
            <person name="Naanuri E."/>
            <person name="Grunbach M."/>
            <person name="Joesaar M."/>
            <person name="Heinaru A."/>
        </authorList>
    </citation>
    <scope>NUCLEOTIDE SEQUENCE</scope>
    <source>
        <strain evidence="14">2A20</strain>
    </source>
</reference>
<evidence type="ECO:0000256" key="7">
    <source>
        <dbReference type="ARBA" id="ARBA00022989"/>
    </source>
</evidence>
<keyword evidence="6" id="KW-0479">Metal-binding</keyword>
<keyword evidence="9" id="KW-0408">Iron</keyword>
<sequence length="371" mass="41664">MDTLRYYLIPVVTACGLIGFYYGGYWVWLGAATFPVLMVLDVILPKDFSARKVSPFFADLTQYLQLPLMIGLYGLLVFGVENGRIELSEPLQVAGCILSLAWLSGVPTLPVSHELMHRRHWLPRKMAQLLAMFYGDPNRDIAHVNTHHLYLDTPLDSDTPYRGQTIYSFVISATVGSVKDAIKIEAETLRRKGQSPWNLSNKTYQYVALLLALPGLVAYLGGPALGLVTIASMIIAKGIVEGFNYFQHYGLVRDLDKPILLHHAWNHMGTIVRPLGCEITNHINHHIDGYTRFYELRPEKEAPQMPSLFVCFLLGLIPPLWFALVAKPKLKDWDQRYATPGERELAMAANKKAGWPLWCESELGRGGLASI</sequence>
<evidence type="ECO:0000256" key="1">
    <source>
        <dbReference type="ARBA" id="ARBA00004429"/>
    </source>
</evidence>
<dbReference type="AlphaFoldDB" id="A0A0S2UNT1"/>
<dbReference type="PANTHER" id="PTHR38674">
    <property type="entry name" value="ALKANE 1-MONOOXYGENASE 1"/>
    <property type="match status" value="1"/>
</dbReference>
<accession>A0A0S2UNT1</accession>
<evidence type="ECO:0000256" key="6">
    <source>
        <dbReference type="ARBA" id="ARBA00022723"/>
    </source>
</evidence>
<comment type="subcellular location">
    <subcellularLocation>
        <location evidence="1">Cell inner membrane</location>
        <topology evidence="1">Multi-pass membrane protein</topology>
    </subcellularLocation>
</comment>
<keyword evidence="8" id="KW-0560">Oxidoreductase</keyword>
<organism evidence="14">
    <name type="scientific">Stutzerimonas stutzeri</name>
    <name type="common">Pseudomonas stutzeri</name>
    <dbReference type="NCBI Taxonomy" id="316"/>
    <lineage>
        <taxon>Bacteria</taxon>
        <taxon>Pseudomonadati</taxon>
        <taxon>Pseudomonadota</taxon>
        <taxon>Gammaproteobacteria</taxon>
        <taxon>Pseudomonadales</taxon>
        <taxon>Pseudomonadaceae</taxon>
        <taxon>Stutzerimonas</taxon>
    </lineage>
</organism>
<comment type="similarity">
    <text evidence="2">Belongs to the fatty acid desaturase type 1 family. AlkB subfamily.</text>
</comment>
<dbReference type="GO" id="GO:0006629">
    <property type="term" value="P:lipid metabolic process"/>
    <property type="evidence" value="ECO:0007669"/>
    <property type="project" value="InterPro"/>
</dbReference>
<evidence type="ECO:0000256" key="2">
    <source>
        <dbReference type="ARBA" id="ARBA00010823"/>
    </source>
</evidence>
<keyword evidence="4" id="KW-0997">Cell inner membrane</keyword>
<name>A0A0S2UNT1_STUST</name>
<dbReference type="RefSeq" id="WP_242100675.1">
    <property type="nucleotide sequence ID" value="NZ_CP062162.1"/>
</dbReference>
<proteinExistence type="inferred from homology"/>
<evidence type="ECO:0000259" key="13">
    <source>
        <dbReference type="Pfam" id="PF00487"/>
    </source>
</evidence>
<evidence type="ECO:0000256" key="10">
    <source>
        <dbReference type="ARBA" id="ARBA00023033"/>
    </source>
</evidence>
<dbReference type="CDD" id="cd03512">
    <property type="entry name" value="Alkane-hydroxylase"/>
    <property type="match status" value="1"/>
</dbReference>
<keyword evidence="10 14" id="KW-0503">Monooxygenase</keyword>
<feature type="transmembrane region" description="Helical" evidence="12">
    <location>
        <begin position="307"/>
        <end position="326"/>
    </location>
</feature>
<dbReference type="Pfam" id="PF00487">
    <property type="entry name" value="FA_desaturase"/>
    <property type="match status" value="1"/>
</dbReference>
<dbReference type="InterPro" id="IPR005804">
    <property type="entry name" value="FA_desaturase_dom"/>
</dbReference>
<keyword evidence="5 12" id="KW-0812">Transmembrane</keyword>
<evidence type="ECO:0000256" key="3">
    <source>
        <dbReference type="ARBA" id="ARBA00022475"/>
    </source>
</evidence>
<evidence type="ECO:0000256" key="8">
    <source>
        <dbReference type="ARBA" id="ARBA00023002"/>
    </source>
</evidence>
<dbReference type="InterPro" id="IPR033885">
    <property type="entry name" value="AlkB/XylM"/>
</dbReference>
<protein>
    <submittedName>
        <fullName evidence="14">Xylene monooxygenase hydroxylase subunit XylM</fullName>
    </submittedName>
</protein>
<evidence type="ECO:0000256" key="9">
    <source>
        <dbReference type="ARBA" id="ARBA00023004"/>
    </source>
</evidence>
<feature type="transmembrane region" description="Helical" evidence="12">
    <location>
        <begin position="56"/>
        <end position="79"/>
    </location>
</feature>
<dbReference type="GO" id="GO:0004497">
    <property type="term" value="F:monooxygenase activity"/>
    <property type="evidence" value="ECO:0007669"/>
    <property type="project" value="UniProtKB-KW"/>
</dbReference>
<keyword evidence="7 12" id="KW-1133">Transmembrane helix</keyword>
<evidence type="ECO:0000313" key="14">
    <source>
        <dbReference type="EMBL" id="ALP69153.1"/>
    </source>
</evidence>
<evidence type="ECO:0000256" key="12">
    <source>
        <dbReference type="SAM" id="Phobius"/>
    </source>
</evidence>
<keyword evidence="11 12" id="KW-0472">Membrane</keyword>
<feature type="transmembrane region" description="Helical" evidence="12">
    <location>
        <begin position="206"/>
        <end position="236"/>
    </location>
</feature>
<feature type="domain" description="Fatty acid desaturase" evidence="13">
    <location>
        <begin position="91"/>
        <end position="300"/>
    </location>
</feature>
<dbReference type="GO" id="GO:0046872">
    <property type="term" value="F:metal ion binding"/>
    <property type="evidence" value="ECO:0007669"/>
    <property type="project" value="UniProtKB-KW"/>
</dbReference>
<evidence type="ECO:0000256" key="11">
    <source>
        <dbReference type="ARBA" id="ARBA00023136"/>
    </source>
</evidence>
<evidence type="ECO:0000256" key="4">
    <source>
        <dbReference type="ARBA" id="ARBA00022519"/>
    </source>
</evidence>